<comment type="caution">
    <text evidence="3">The sequence shown here is derived from an EMBL/GenBank/DDBJ whole genome shotgun (WGS) entry which is preliminary data.</text>
</comment>
<feature type="transmembrane region" description="Helical" evidence="2">
    <location>
        <begin position="207"/>
        <end position="227"/>
    </location>
</feature>
<feature type="compositionally biased region" description="Low complexity" evidence="1">
    <location>
        <begin position="12"/>
        <end position="25"/>
    </location>
</feature>
<proteinExistence type="predicted"/>
<evidence type="ECO:0000256" key="1">
    <source>
        <dbReference type="SAM" id="MobiDB-lite"/>
    </source>
</evidence>
<dbReference type="EMBL" id="JAGINP010000038">
    <property type="protein sequence ID" value="MBP2297012.1"/>
    <property type="molecule type" value="Genomic_DNA"/>
</dbReference>
<name>A0ABS4SX11_9PROT</name>
<feature type="region of interest" description="Disordered" evidence="1">
    <location>
        <begin position="268"/>
        <end position="378"/>
    </location>
</feature>
<feature type="compositionally biased region" description="Basic and acidic residues" evidence="1">
    <location>
        <begin position="356"/>
        <end position="370"/>
    </location>
</feature>
<keyword evidence="2" id="KW-0812">Transmembrane</keyword>
<keyword evidence="4" id="KW-1185">Reference proteome</keyword>
<feature type="region of interest" description="Disordered" evidence="1">
    <location>
        <begin position="1"/>
        <end position="25"/>
    </location>
</feature>
<sequence length="378" mass="39020">MARDFGRTNTYPSAPQASADDASADTADLAPPIMRSQLLDECDAMVQYALGSGMALPPDLHAGLALLDAVRSGAMDTLSSAEVVELAVLHGQLAQLVAPAKPHTLYLMQTDPARDSWVSILGPLPNIRRLMLGAVVFVAMFIGTSLSPNLNKETIAGSIYSLSGTVLMVNLAFIIAAAGIGSCFHVLFAAHKFVSEGTYEPKYESTYWMRIAMGVMSGLILAEMVGIDFQDGKTMGKPILALLGGFSATLLHRILNQLVTKVESMFPTDGGAQAKSFDGPSGGGVGGDRPASLPPPAEFQAPAAESAPPALPPPSAPPPAPTPAPAPPASAPPASAQEESDAPPPASSSAPPPAPTEDRPADGKPADAKEQSGSWLRP</sequence>
<evidence type="ECO:0000256" key="2">
    <source>
        <dbReference type="SAM" id="Phobius"/>
    </source>
</evidence>
<dbReference type="Proteomes" id="UP000781958">
    <property type="component" value="Unassembled WGS sequence"/>
</dbReference>
<dbReference type="RefSeq" id="WP_209773095.1">
    <property type="nucleotide sequence ID" value="NZ_JAGINP010000038.1"/>
</dbReference>
<feature type="compositionally biased region" description="Pro residues" evidence="1">
    <location>
        <begin position="342"/>
        <end position="355"/>
    </location>
</feature>
<organism evidence="3 4">
    <name type="scientific">Azospirillum rugosum</name>
    <dbReference type="NCBI Taxonomy" id="416170"/>
    <lineage>
        <taxon>Bacteria</taxon>
        <taxon>Pseudomonadati</taxon>
        <taxon>Pseudomonadota</taxon>
        <taxon>Alphaproteobacteria</taxon>
        <taxon>Rhodospirillales</taxon>
        <taxon>Azospirillaceae</taxon>
        <taxon>Azospirillum</taxon>
    </lineage>
</organism>
<evidence type="ECO:0000313" key="3">
    <source>
        <dbReference type="EMBL" id="MBP2297012.1"/>
    </source>
</evidence>
<feature type="transmembrane region" description="Helical" evidence="2">
    <location>
        <begin position="130"/>
        <end position="147"/>
    </location>
</feature>
<feature type="compositionally biased region" description="Pro residues" evidence="1">
    <location>
        <begin position="309"/>
        <end position="331"/>
    </location>
</feature>
<feature type="transmembrane region" description="Helical" evidence="2">
    <location>
        <begin position="239"/>
        <end position="255"/>
    </location>
</feature>
<keyword evidence="2" id="KW-1133">Transmembrane helix</keyword>
<protein>
    <submittedName>
        <fullName evidence="3">Uncharacterized protein</fullName>
    </submittedName>
</protein>
<accession>A0ABS4SX11</accession>
<feature type="compositionally biased region" description="Low complexity" evidence="1">
    <location>
        <begin position="298"/>
        <end position="308"/>
    </location>
</feature>
<feature type="transmembrane region" description="Helical" evidence="2">
    <location>
        <begin position="167"/>
        <end position="187"/>
    </location>
</feature>
<reference evidence="3 4" key="1">
    <citation type="submission" date="2021-03" db="EMBL/GenBank/DDBJ databases">
        <title>Genomic Encyclopedia of Type Strains, Phase III (KMG-III): the genomes of soil and plant-associated and newly described type strains.</title>
        <authorList>
            <person name="Whitman W."/>
        </authorList>
    </citation>
    <scope>NUCLEOTIDE SEQUENCE [LARGE SCALE GENOMIC DNA]</scope>
    <source>
        <strain evidence="3 4">IMMIB AFH-6</strain>
    </source>
</reference>
<keyword evidence="2" id="KW-0472">Membrane</keyword>
<evidence type="ECO:0000313" key="4">
    <source>
        <dbReference type="Proteomes" id="UP000781958"/>
    </source>
</evidence>
<gene>
    <name evidence="3" type="ORF">J2851_006831</name>
</gene>